<dbReference type="STRING" id="886293.Sinac_3464"/>
<dbReference type="SUPFAM" id="SSF55298">
    <property type="entry name" value="YjgF-like"/>
    <property type="match status" value="3"/>
</dbReference>
<accession>L0DGB1</accession>
<dbReference type="EMBL" id="CP003364">
    <property type="protein sequence ID" value="AGA27721.1"/>
    <property type="molecule type" value="Genomic_DNA"/>
</dbReference>
<dbReference type="RefSeq" id="WP_015246865.1">
    <property type="nucleotide sequence ID" value="NC_019892.1"/>
</dbReference>
<reference evidence="2 3" key="1">
    <citation type="submission" date="2012-02" db="EMBL/GenBank/DDBJ databases">
        <title>Complete sequence of chromosome of Singulisphaera acidiphila DSM 18658.</title>
        <authorList>
            <consortium name="US DOE Joint Genome Institute (JGI-PGF)"/>
            <person name="Lucas S."/>
            <person name="Copeland A."/>
            <person name="Lapidus A."/>
            <person name="Glavina del Rio T."/>
            <person name="Dalin E."/>
            <person name="Tice H."/>
            <person name="Bruce D."/>
            <person name="Goodwin L."/>
            <person name="Pitluck S."/>
            <person name="Peters L."/>
            <person name="Ovchinnikova G."/>
            <person name="Chertkov O."/>
            <person name="Kyrpides N."/>
            <person name="Mavromatis K."/>
            <person name="Ivanova N."/>
            <person name="Brettin T."/>
            <person name="Detter J.C."/>
            <person name="Han C."/>
            <person name="Larimer F."/>
            <person name="Land M."/>
            <person name="Hauser L."/>
            <person name="Markowitz V."/>
            <person name="Cheng J.-F."/>
            <person name="Hugenholtz P."/>
            <person name="Woyke T."/>
            <person name="Wu D."/>
            <person name="Tindall B."/>
            <person name="Pomrenke H."/>
            <person name="Brambilla E."/>
            <person name="Klenk H.-P."/>
            <person name="Eisen J.A."/>
        </authorList>
    </citation>
    <scope>NUCLEOTIDE SEQUENCE [LARGE SCALE GENOMIC DNA]</scope>
    <source>
        <strain evidence="3">ATCC BAA-1392 / DSM 18658 / VKM B-2454 / MOB10</strain>
    </source>
</reference>
<dbReference type="AlphaFoldDB" id="L0DGB1"/>
<name>L0DGB1_SINAD</name>
<organism evidence="2 3">
    <name type="scientific">Singulisphaera acidiphila (strain ATCC BAA-1392 / DSM 18658 / VKM B-2454 / MOB10)</name>
    <dbReference type="NCBI Taxonomy" id="886293"/>
    <lineage>
        <taxon>Bacteria</taxon>
        <taxon>Pseudomonadati</taxon>
        <taxon>Planctomycetota</taxon>
        <taxon>Planctomycetia</taxon>
        <taxon>Isosphaerales</taxon>
        <taxon>Isosphaeraceae</taxon>
        <taxon>Singulisphaera</taxon>
    </lineage>
</organism>
<dbReference type="KEGG" id="saci:Sinac_3464"/>
<dbReference type="eggNOG" id="COG0251">
    <property type="taxonomic scope" value="Bacteria"/>
</dbReference>
<dbReference type="InterPro" id="IPR035959">
    <property type="entry name" value="RutC-like_sf"/>
</dbReference>
<comment type="similarity">
    <text evidence="1">Belongs to the RutC family.</text>
</comment>
<dbReference type="Gene3D" id="3.30.1330.40">
    <property type="entry name" value="RutC-like"/>
    <property type="match status" value="3"/>
</dbReference>
<dbReference type="GO" id="GO:0005829">
    <property type="term" value="C:cytosol"/>
    <property type="evidence" value="ECO:0007669"/>
    <property type="project" value="TreeGrafter"/>
</dbReference>
<dbReference type="OrthoDB" id="215119at2"/>
<evidence type="ECO:0000256" key="1">
    <source>
        <dbReference type="ARBA" id="ARBA00010552"/>
    </source>
</evidence>
<dbReference type="GO" id="GO:0019239">
    <property type="term" value="F:deaminase activity"/>
    <property type="evidence" value="ECO:0007669"/>
    <property type="project" value="TreeGrafter"/>
</dbReference>
<protein>
    <submittedName>
        <fullName evidence="2">Putative translation initiation inhibitor, yjgF family</fullName>
    </submittedName>
</protein>
<dbReference type="Pfam" id="PF01042">
    <property type="entry name" value="Ribonuc_L-PSP"/>
    <property type="match status" value="3"/>
</dbReference>
<dbReference type="PANTHER" id="PTHR11803">
    <property type="entry name" value="2-IMINOBUTANOATE/2-IMINOPROPANOATE DEAMINASE RIDA"/>
    <property type="match status" value="1"/>
</dbReference>
<gene>
    <name evidence="2" type="ordered locus">Sinac_3464</name>
</gene>
<proteinExistence type="inferred from homology"/>
<dbReference type="InterPro" id="IPR006175">
    <property type="entry name" value="YjgF/YER057c/UK114"/>
</dbReference>
<dbReference type="CDD" id="cd00448">
    <property type="entry name" value="YjgF_YER057c_UK114_family"/>
    <property type="match status" value="3"/>
</dbReference>
<keyword evidence="3" id="KW-1185">Reference proteome</keyword>
<evidence type="ECO:0000313" key="2">
    <source>
        <dbReference type="EMBL" id="AGA27721.1"/>
    </source>
</evidence>
<sequence>MVRNTWAANSSLFLRGSLAIGFIGFALSGVSRAEEEKELRVRSIAPDDSTRTSTAVIVPSGMNLAHTAQFLPLDERGSIIGPERAAEQAEVVLDRLESALKAAGTGLDRVVKVNVYAARTDVLPAFRTAFSARMTGQARPALTVVVGILAHPEALVAIDAVAVTSEPVRPLASAPAGQRSGAALAILPAEARVYVSGQAEPSTDLAEATRGTLKSLDKTLAYLGLDKSHVVQLKAFLEPMSAAAVVEREMTTFFGAGAVPPLVYVEWRSSPTQPIEIELIASAGPRTEQTAVESLTPTGMKASPVFSKVVRVNRGHLIYLSGLYGSPQTKGTEQVEAIFKTLEKVLAETGSDFRHLAKATYYVTDDEASRALNDLRPKYYDAEIPPAASKAIVPGVGADGKTVTLDMIGVTIPHESANPPK</sequence>
<dbReference type="Proteomes" id="UP000010798">
    <property type="component" value="Chromosome"/>
</dbReference>
<evidence type="ECO:0000313" key="3">
    <source>
        <dbReference type="Proteomes" id="UP000010798"/>
    </source>
</evidence>
<dbReference type="HOGENOM" id="CLU_651948_0_0_0"/>
<dbReference type="PANTHER" id="PTHR11803:SF58">
    <property type="entry name" value="PROTEIN HMF1-RELATED"/>
    <property type="match status" value="1"/>
</dbReference>